<protein>
    <submittedName>
        <fullName evidence="1">Uncharacterized protein</fullName>
    </submittedName>
</protein>
<gene>
    <name evidence="1" type="ORF">STAFG_7657</name>
</gene>
<keyword evidence="2" id="KW-1185">Reference proteome</keyword>
<evidence type="ECO:0000313" key="2">
    <source>
        <dbReference type="Proteomes" id="UP000015001"/>
    </source>
</evidence>
<sequence>MNAWLHSRLESSHRAAGCGEPLGELDFELCDLLRYGCHPGQDVARQQTQSELVRVMKNDRVVGCQAK</sequence>
<dbReference type="HOGENOM" id="CLU_2810394_0_0_11"/>
<organism evidence="1 2">
    <name type="scientific">Streptomyces afghaniensis 772</name>
    <dbReference type="NCBI Taxonomy" id="1283301"/>
    <lineage>
        <taxon>Bacteria</taxon>
        <taxon>Bacillati</taxon>
        <taxon>Actinomycetota</taxon>
        <taxon>Actinomycetes</taxon>
        <taxon>Kitasatosporales</taxon>
        <taxon>Streptomycetaceae</taxon>
        <taxon>Streptomyces</taxon>
    </lineage>
</organism>
<evidence type="ECO:0000313" key="1">
    <source>
        <dbReference type="EMBL" id="EPJ35290.1"/>
    </source>
</evidence>
<proteinExistence type="predicted"/>
<comment type="caution">
    <text evidence="1">The sequence shown here is derived from an EMBL/GenBank/DDBJ whole genome shotgun (WGS) entry which is preliminary data.</text>
</comment>
<dbReference type="Proteomes" id="UP000015001">
    <property type="component" value="Unassembled WGS sequence"/>
</dbReference>
<dbReference type="EMBL" id="AOPY01001647">
    <property type="protein sequence ID" value="EPJ35290.1"/>
    <property type="molecule type" value="Genomic_DNA"/>
</dbReference>
<dbReference type="AlphaFoldDB" id="S4MI91"/>
<reference evidence="1 2" key="1">
    <citation type="submission" date="2013-02" db="EMBL/GenBank/DDBJ databases">
        <title>Draft Genome Sequence of Streptomyces afghaniensis, Which Produces Compounds of the Julimycin B-Complex.</title>
        <authorList>
            <person name="Gruening B.A."/>
            <person name="Praeg A."/>
            <person name="Erxleben A."/>
            <person name="Guenther S."/>
            <person name="Fiedler H.-P."/>
            <person name="Goodfellow M."/>
            <person name="Mueller M."/>
        </authorList>
    </citation>
    <scope>NUCLEOTIDE SEQUENCE [LARGE SCALE GENOMIC DNA]</scope>
    <source>
        <strain evidence="1 2">772</strain>
    </source>
</reference>
<name>S4MI91_9ACTN</name>
<accession>S4MI91</accession>